<name>A0A2G1VY06_9BACT</name>
<evidence type="ECO:0000313" key="1">
    <source>
        <dbReference type="EMBL" id="PHQ31647.1"/>
    </source>
</evidence>
<dbReference type="OrthoDB" id="9808866at2"/>
<gene>
    <name evidence="1" type="ORF">CEE69_29955</name>
</gene>
<dbReference type="RefSeq" id="WP_099264232.1">
    <property type="nucleotide sequence ID" value="NZ_NIZW01000043.1"/>
</dbReference>
<comment type="caution">
    <text evidence="1">The sequence shown here is derived from an EMBL/GenBank/DDBJ whole genome shotgun (WGS) entry which is preliminary data.</text>
</comment>
<organism evidence="1 2">
    <name type="scientific">Rhodopirellula bahusiensis</name>
    <dbReference type="NCBI Taxonomy" id="2014065"/>
    <lineage>
        <taxon>Bacteria</taxon>
        <taxon>Pseudomonadati</taxon>
        <taxon>Planctomycetota</taxon>
        <taxon>Planctomycetia</taxon>
        <taxon>Pirellulales</taxon>
        <taxon>Pirellulaceae</taxon>
        <taxon>Rhodopirellula</taxon>
    </lineage>
</organism>
<evidence type="ECO:0008006" key="3">
    <source>
        <dbReference type="Google" id="ProtNLM"/>
    </source>
</evidence>
<proteinExistence type="predicted"/>
<dbReference type="AlphaFoldDB" id="A0A2G1VY06"/>
<dbReference type="EMBL" id="NIZW01000043">
    <property type="protein sequence ID" value="PHQ31647.1"/>
    <property type="molecule type" value="Genomic_DNA"/>
</dbReference>
<dbReference type="Proteomes" id="UP000225740">
    <property type="component" value="Unassembled WGS sequence"/>
</dbReference>
<dbReference type="GeneID" id="90612056"/>
<sequence>MANTTTNHDAIQNWVHERGGVPATVEATAESEDGIGVLRIDFPHGGRNDNLSTISWENFFEKFEESKLAFLHEEKTSGGELSRFCKFIDRNQDQ</sequence>
<accession>A0A2G1VY06</accession>
<reference evidence="1 2" key="1">
    <citation type="submission" date="2017-06" db="EMBL/GenBank/DDBJ databases">
        <title>Description of Rhodopirellula bahusiensis sp. nov.</title>
        <authorList>
            <person name="Kizina J."/>
            <person name="Harder J."/>
        </authorList>
    </citation>
    <scope>NUCLEOTIDE SEQUENCE [LARGE SCALE GENOMIC DNA]</scope>
    <source>
        <strain evidence="1 2">SWK21</strain>
    </source>
</reference>
<protein>
    <recommendedName>
        <fullName evidence="3">1,4-alpha-glucan branching enzyme</fullName>
    </recommendedName>
</protein>
<keyword evidence="2" id="KW-1185">Reference proteome</keyword>
<evidence type="ECO:0000313" key="2">
    <source>
        <dbReference type="Proteomes" id="UP000225740"/>
    </source>
</evidence>